<gene>
    <name evidence="2" type="ORF">EV644_11561</name>
</gene>
<evidence type="ECO:0000256" key="1">
    <source>
        <dbReference type="SAM" id="MobiDB-lite"/>
    </source>
</evidence>
<dbReference type="Proteomes" id="UP000295818">
    <property type="component" value="Unassembled WGS sequence"/>
</dbReference>
<accession>A0ABY2BGA6</accession>
<organism evidence="2 3">
    <name type="scientific">Kribbella orskensis</name>
    <dbReference type="NCBI Taxonomy" id="2512216"/>
    <lineage>
        <taxon>Bacteria</taxon>
        <taxon>Bacillati</taxon>
        <taxon>Actinomycetota</taxon>
        <taxon>Actinomycetes</taxon>
        <taxon>Propionibacteriales</taxon>
        <taxon>Kribbellaceae</taxon>
        <taxon>Kribbella</taxon>
    </lineage>
</organism>
<reference evidence="2 3" key="1">
    <citation type="journal article" date="2015" name="Stand. Genomic Sci.">
        <title>Genomic Encyclopedia of Bacterial and Archaeal Type Strains, Phase III: the genomes of soil and plant-associated and newly described type strains.</title>
        <authorList>
            <person name="Whitman W.B."/>
            <person name="Woyke T."/>
            <person name="Klenk H.P."/>
            <person name="Zhou Y."/>
            <person name="Lilburn T.G."/>
            <person name="Beck B.J."/>
            <person name="De Vos P."/>
            <person name="Vandamme P."/>
            <person name="Eisen J.A."/>
            <person name="Garrity G."/>
            <person name="Hugenholtz P."/>
            <person name="Kyrpides N.C."/>
        </authorList>
    </citation>
    <scope>NUCLEOTIDE SEQUENCE [LARGE SCALE GENOMIC DNA]</scope>
    <source>
        <strain evidence="2 3">VKM Ac-2538</strain>
    </source>
</reference>
<protein>
    <submittedName>
        <fullName evidence="2">Uncharacterized protein</fullName>
    </submittedName>
</protein>
<evidence type="ECO:0000313" key="2">
    <source>
        <dbReference type="EMBL" id="TCO17041.1"/>
    </source>
</evidence>
<keyword evidence="3" id="KW-1185">Reference proteome</keyword>
<comment type="caution">
    <text evidence="2">The sequence shown here is derived from an EMBL/GenBank/DDBJ whole genome shotgun (WGS) entry which is preliminary data.</text>
</comment>
<proteinExistence type="predicted"/>
<evidence type="ECO:0000313" key="3">
    <source>
        <dbReference type="Proteomes" id="UP000295818"/>
    </source>
</evidence>
<dbReference type="EMBL" id="SLWM01000015">
    <property type="protein sequence ID" value="TCO17041.1"/>
    <property type="molecule type" value="Genomic_DNA"/>
</dbReference>
<name>A0ABY2BGA6_9ACTN</name>
<feature type="region of interest" description="Disordered" evidence="1">
    <location>
        <begin position="49"/>
        <end position="69"/>
    </location>
</feature>
<sequence length="125" mass="14197">MHQQCLSALQPDLLQRGVRCLSSSRQTARFRPIQDLRLEDELADVHHGVLRESRARDPPQNLVTDTDSSHAVTHGLHHAGQLVAQLLRKLRGKERRHLTAAEVVVERLDTRSLDADQHLPRKPMS</sequence>